<feature type="transmembrane region" description="Helical" evidence="6">
    <location>
        <begin position="182"/>
        <end position="202"/>
    </location>
</feature>
<organism evidence="7 8">
    <name type="scientific">Oldenlandia corymbosa var. corymbosa</name>
    <dbReference type="NCBI Taxonomy" id="529605"/>
    <lineage>
        <taxon>Eukaryota</taxon>
        <taxon>Viridiplantae</taxon>
        <taxon>Streptophyta</taxon>
        <taxon>Embryophyta</taxon>
        <taxon>Tracheophyta</taxon>
        <taxon>Spermatophyta</taxon>
        <taxon>Magnoliopsida</taxon>
        <taxon>eudicotyledons</taxon>
        <taxon>Gunneridae</taxon>
        <taxon>Pentapetalae</taxon>
        <taxon>asterids</taxon>
        <taxon>lamiids</taxon>
        <taxon>Gentianales</taxon>
        <taxon>Rubiaceae</taxon>
        <taxon>Rubioideae</taxon>
        <taxon>Spermacoceae</taxon>
        <taxon>Hedyotis-Oldenlandia complex</taxon>
        <taxon>Oldenlandia</taxon>
    </lineage>
</organism>
<gene>
    <name evidence="7" type="ORF">OLC1_LOCUS2927</name>
</gene>
<evidence type="ECO:0000256" key="1">
    <source>
        <dbReference type="ARBA" id="ARBA00004477"/>
    </source>
</evidence>
<keyword evidence="2 6" id="KW-0812">Transmembrane</keyword>
<reference evidence="7" key="1">
    <citation type="submission" date="2023-03" db="EMBL/GenBank/DDBJ databases">
        <authorList>
            <person name="Julca I."/>
        </authorList>
    </citation>
    <scope>NUCLEOTIDE SEQUENCE</scope>
</reference>
<feature type="transmembrane region" description="Helical" evidence="6">
    <location>
        <begin position="151"/>
        <end position="170"/>
    </location>
</feature>
<keyword evidence="4 6" id="KW-1133">Transmembrane helix</keyword>
<evidence type="ECO:0000256" key="3">
    <source>
        <dbReference type="ARBA" id="ARBA00022824"/>
    </source>
</evidence>
<dbReference type="Proteomes" id="UP001161247">
    <property type="component" value="Chromosome 1"/>
</dbReference>
<dbReference type="AlphaFoldDB" id="A0AAV1C7U2"/>
<evidence type="ECO:0000313" key="8">
    <source>
        <dbReference type="Proteomes" id="UP001161247"/>
    </source>
</evidence>
<evidence type="ECO:0000313" key="7">
    <source>
        <dbReference type="EMBL" id="CAI9090867.1"/>
    </source>
</evidence>
<evidence type="ECO:0000256" key="5">
    <source>
        <dbReference type="ARBA" id="ARBA00023136"/>
    </source>
</evidence>
<protein>
    <submittedName>
        <fullName evidence="7">OLC1v1025738C1</fullName>
    </submittedName>
</protein>
<dbReference type="InterPro" id="IPR021013">
    <property type="entry name" value="ATPase_Vma12"/>
</dbReference>
<dbReference type="Pfam" id="PF11712">
    <property type="entry name" value="Vma12"/>
    <property type="match status" value="1"/>
</dbReference>
<accession>A0AAV1C7U2</accession>
<dbReference type="EMBL" id="OX459118">
    <property type="protein sequence ID" value="CAI9090867.1"/>
    <property type="molecule type" value="Genomic_DNA"/>
</dbReference>
<keyword evidence="3" id="KW-0256">Endoplasmic reticulum</keyword>
<comment type="subcellular location">
    <subcellularLocation>
        <location evidence="1">Endoplasmic reticulum membrane</location>
        <topology evidence="1">Multi-pass membrane protein</topology>
    </subcellularLocation>
</comment>
<proteinExistence type="predicted"/>
<keyword evidence="5 6" id="KW-0472">Membrane</keyword>
<dbReference type="PANTHER" id="PTHR31394">
    <property type="entry name" value="TRANSMEMBRANE PROTEIN 199"/>
    <property type="match status" value="1"/>
</dbReference>
<dbReference type="PANTHER" id="PTHR31394:SF1">
    <property type="entry name" value="TRANSMEMBRANE PROTEIN 199"/>
    <property type="match status" value="1"/>
</dbReference>
<evidence type="ECO:0000256" key="4">
    <source>
        <dbReference type="ARBA" id="ARBA00022989"/>
    </source>
</evidence>
<evidence type="ECO:0000256" key="6">
    <source>
        <dbReference type="SAM" id="Phobius"/>
    </source>
</evidence>
<sequence>MSRNKDINSLADISTVIAGMDRVGSGTLAISTTDAIRSFLTASSMNLDLPQDLRDLASSLSQHPSVSYRSLKSIWIQSDNNTRPDLLNLLAGSNFIFTSPVPREKSEELKARLTKLAVVAEKKEYAELVKDITPKKPVEEPFSSYKDQLGFGLHVVVTMFTGYLVGYAAFRALFSHNVAMSAAGGILGLVVGMLVETLLFIIRFSDSDQQPKSFTSKTKKDQ</sequence>
<dbReference type="GO" id="GO:0070072">
    <property type="term" value="P:vacuolar proton-transporting V-type ATPase complex assembly"/>
    <property type="evidence" value="ECO:0007669"/>
    <property type="project" value="InterPro"/>
</dbReference>
<evidence type="ECO:0000256" key="2">
    <source>
        <dbReference type="ARBA" id="ARBA00022692"/>
    </source>
</evidence>
<name>A0AAV1C7U2_OLDCO</name>
<keyword evidence="8" id="KW-1185">Reference proteome</keyword>
<dbReference type="GO" id="GO:0005789">
    <property type="term" value="C:endoplasmic reticulum membrane"/>
    <property type="evidence" value="ECO:0007669"/>
    <property type="project" value="UniProtKB-SubCell"/>
</dbReference>